<keyword evidence="3" id="KW-1185">Reference proteome</keyword>
<protein>
    <submittedName>
        <fullName evidence="2">Uncharacterized protein</fullName>
    </submittedName>
</protein>
<accession>A0A2V2F922</accession>
<reference evidence="1" key="2">
    <citation type="submission" date="2022-03" db="EMBL/GenBank/DDBJ databases">
        <title>First case of bacteraemia caused by Dielma fastidiosa in a patient hospitalised with diverticulitis.</title>
        <authorList>
            <person name="Forman-Ankjaer B."/>
            <person name="Hvid-Jensen F."/>
            <person name="Kobel C.M."/>
            <person name="Greve T."/>
        </authorList>
    </citation>
    <scope>NUCLEOTIDE SEQUENCE</scope>
    <source>
        <strain evidence="1">AUH_DF_2021</strain>
    </source>
</reference>
<dbReference type="Proteomes" id="UP000247612">
    <property type="component" value="Unassembled WGS sequence"/>
</dbReference>
<gene>
    <name evidence="2" type="ORF">DES51_10881</name>
    <name evidence="1" type="ORF">MQE39_04630</name>
</gene>
<dbReference type="EMBL" id="JALDAW010000011">
    <property type="protein sequence ID" value="MDY5167405.1"/>
    <property type="molecule type" value="Genomic_DNA"/>
</dbReference>
<evidence type="ECO:0000313" key="3">
    <source>
        <dbReference type="Proteomes" id="UP000247612"/>
    </source>
</evidence>
<proteinExistence type="predicted"/>
<dbReference type="GeneID" id="94439853"/>
<dbReference type="OrthoDB" id="3035157at2"/>
<name>A0A2V2F922_9FIRM</name>
<evidence type="ECO:0000313" key="1">
    <source>
        <dbReference type="EMBL" id="MDY5167405.1"/>
    </source>
</evidence>
<sequence length="67" mass="7803">MQDDWYNNFLKECEGISMNEVCPHCGRKALVRVADLDYVFTCSACGHTFEFDGRYADELDYLIARKQ</sequence>
<comment type="caution">
    <text evidence="2">The sequence shown here is derived from an EMBL/GenBank/DDBJ whole genome shotgun (WGS) entry which is preliminary data.</text>
</comment>
<dbReference type="RefSeq" id="WP_022936821.1">
    <property type="nucleotide sequence ID" value="NZ_BAABZA010000001.1"/>
</dbReference>
<dbReference type="AlphaFoldDB" id="A0A2V2F922"/>
<reference evidence="2 3" key="1">
    <citation type="submission" date="2018-05" db="EMBL/GenBank/DDBJ databases">
        <title>Genomic Encyclopedia of Type Strains, Phase IV (KMG-IV): sequencing the most valuable type-strain genomes for metagenomic binning, comparative biology and taxonomic classification.</title>
        <authorList>
            <person name="Goeker M."/>
        </authorList>
    </citation>
    <scope>NUCLEOTIDE SEQUENCE [LARGE SCALE GENOMIC DNA]</scope>
    <source>
        <strain evidence="2 3">JC118</strain>
    </source>
</reference>
<organism evidence="2 3">
    <name type="scientific">Dielma fastidiosa</name>
    <dbReference type="NCBI Taxonomy" id="1034346"/>
    <lineage>
        <taxon>Bacteria</taxon>
        <taxon>Bacillati</taxon>
        <taxon>Bacillota</taxon>
        <taxon>Erysipelotrichia</taxon>
        <taxon>Erysipelotrichales</taxon>
        <taxon>Erysipelotrichaceae</taxon>
        <taxon>Dielma</taxon>
    </lineage>
</organism>
<evidence type="ECO:0000313" key="2">
    <source>
        <dbReference type="EMBL" id="PXX78154.1"/>
    </source>
</evidence>
<dbReference type="Proteomes" id="UP001276902">
    <property type="component" value="Unassembled WGS sequence"/>
</dbReference>
<dbReference type="EMBL" id="QJKH01000008">
    <property type="protein sequence ID" value="PXX78154.1"/>
    <property type="molecule type" value="Genomic_DNA"/>
</dbReference>